<evidence type="ECO:0000259" key="1">
    <source>
        <dbReference type="Pfam" id="PF00561"/>
    </source>
</evidence>
<name>A0A9D2ALT0_9FIRM</name>
<dbReference type="GO" id="GO:0016787">
    <property type="term" value="F:hydrolase activity"/>
    <property type="evidence" value="ECO:0007669"/>
    <property type="project" value="UniProtKB-KW"/>
</dbReference>
<evidence type="ECO:0000313" key="2">
    <source>
        <dbReference type="EMBL" id="HIX36801.1"/>
    </source>
</evidence>
<organism evidence="2 3">
    <name type="scientific">Candidatus Blautia pullistercoris</name>
    <dbReference type="NCBI Taxonomy" id="2838499"/>
    <lineage>
        <taxon>Bacteria</taxon>
        <taxon>Bacillati</taxon>
        <taxon>Bacillota</taxon>
        <taxon>Clostridia</taxon>
        <taxon>Lachnospirales</taxon>
        <taxon>Lachnospiraceae</taxon>
        <taxon>Blautia</taxon>
    </lineage>
</organism>
<dbReference type="PANTHER" id="PTHR43798:SF33">
    <property type="entry name" value="HYDROLASE, PUTATIVE (AFU_ORTHOLOGUE AFUA_2G14860)-RELATED"/>
    <property type="match status" value="1"/>
</dbReference>
<protein>
    <submittedName>
        <fullName evidence="2">Alpha/beta hydrolase</fullName>
    </submittedName>
</protein>
<dbReference type="InterPro" id="IPR000073">
    <property type="entry name" value="AB_hydrolase_1"/>
</dbReference>
<evidence type="ECO:0000313" key="3">
    <source>
        <dbReference type="Proteomes" id="UP000824230"/>
    </source>
</evidence>
<dbReference type="InterPro" id="IPR029058">
    <property type="entry name" value="AB_hydrolase_fold"/>
</dbReference>
<feature type="domain" description="AB hydrolase-1" evidence="1">
    <location>
        <begin position="20"/>
        <end position="143"/>
    </location>
</feature>
<reference evidence="2" key="1">
    <citation type="journal article" date="2021" name="PeerJ">
        <title>Extensive microbial diversity within the chicken gut microbiome revealed by metagenomics and culture.</title>
        <authorList>
            <person name="Gilroy R."/>
            <person name="Ravi A."/>
            <person name="Getino M."/>
            <person name="Pursley I."/>
            <person name="Horton D.L."/>
            <person name="Alikhan N.F."/>
            <person name="Baker D."/>
            <person name="Gharbi K."/>
            <person name="Hall N."/>
            <person name="Watson M."/>
            <person name="Adriaenssens E.M."/>
            <person name="Foster-Nyarko E."/>
            <person name="Jarju S."/>
            <person name="Secka A."/>
            <person name="Antonio M."/>
            <person name="Oren A."/>
            <person name="Chaudhuri R.R."/>
            <person name="La Ragione R."/>
            <person name="Hildebrand F."/>
            <person name="Pallen M.J."/>
        </authorList>
    </citation>
    <scope>NUCLEOTIDE SEQUENCE</scope>
    <source>
        <strain evidence="2">ChiHjej12B11-1927</strain>
    </source>
</reference>
<comment type="caution">
    <text evidence="2">The sequence shown here is derived from an EMBL/GenBank/DDBJ whole genome shotgun (WGS) entry which is preliminary data.</text>
</comment>
<gene>
    <name evidence="2" type="ORF">H9738_02875</name>
</gene>
<dbReference type="Pfam" id="PF00561">
    <property type="entry name" value="Abhydrolase_1"/>
    <property type="match status" value="1"/>
</dbReference>
<dbReference type="AlphaFoldDB" id="A0A9D2ALT0"/>
<keyword evidence="2" id="KW-0378">Hydrolase</keyword>
<dbReference type="GO" id="GO:0016020">
    <property type="term" value="C:membrane"/>
    <property type="evidence" value="ECO:0007669"/>
    <property type="project" value="TreeGrafter"/>
</dbReference>
<dbReference type="EMBL" id="DXFG01000057">
    <property type="protein sequence ID" value="HIX36801.1"/>
    <property type="molecule type" value="Genomic_DNA"/>
</dbReference>
<dbReference type="InterPro" id="IPR050266">
    <property type="entry name" value="AB_hydrolase_sf"/>
</dbReference>
<dbReference type="Proteomes" id="UP000824230">
    <property type="component" value="Unassembled WGS sequence"/>
</dbReference>
<dbReference type="Gene3D" id="3.40.50.1820">
    <property type="entry name" value="alpha/beta hydrolase"/>
    <property type="match status" value="1"/>
</dbReference>
<dbReference type="PANTHER" id="PTHR43798">
    <property type="entry name" value="MONOACYLGLYCEROL LIPASE"/>
    <property type="match status" value="1"/>
</dbReference>
<sequence>MAYFYYQSKKIFYKEAGRGKPLIMLHGDTASSRMFEFLLPLYRENYRVILLDFLGNGQSDRVDRFPENLWITQAEQVIALIEHLKIEKVNLLGTSGGAWVAVNTALKRPDLIDKVIADSFDGRTLNEDLNEFQQLPGKKQSRFKRSTAV</sequence>
<dbReference type="PRINTS" id="PR00111">
    <property type="entry name" value="ABHYDROLASE"/>
</dbReference>
<accession>A0A9D2ALT0</accession>
<proteinExistence type="predicted"/>
<dbReference type="SUPFAM" id="SSF53474">
    <property type="entry name" value="alpha/beta-Hydrolases"/>
    <property type="match status" value="1"/>
</dbReference>
<reference evidence="2" key="2">
    <citation type="submission" date="2021-04" db="EMBL/GenBank/DDBJ databases">
        <authorList>
            <person name="Gilroy R."/>
        </authorList>
    </citation>
    <scope>NUCLEOTIDE SEQUENCE</scope>
    <source>
        <strain evidence="2">ChiHjej12B11-1927</strain>
    </source>
</reference>